<dbReference type="GeneID" id="9049971"/>
<protein>
    <submittedName>
        <fullName evidence="1">Uncharacterized protein</fullName>
    </submittedName>
</protein>
<keyword evidence="2" id="KW-1185">Reference proteome</keyword>
<reference evidence="1 2" key="1">
    <citation type="submission" date="2008-07" db="EMBL/GenBank/DDBJ databases">
        <authorList>
            <person name="El-Sayed N."/>
            <person name="Caler E."/>
            <person name="Inman J."/>
            <person name="Amedeo P."/>
            <person name="Hass B."/>
            <person name="Wortman J."/>
        </authorList>
    </citation>
    <scope>NUCLEOTIDE SEQUENCE [LARGE SCALE GENOMIC DNA]</scope>
    <source>
        <strain evidence="2">ATCC 50983 / TXsc</strain>
    </source>
</reference>
<dbReference type="AlphaFoldDB" id="C5LSI8"/>
<evidence type="ECO:0000313" key="2">
    <source>
        <dbReference type="Proteomes" id="UP000007800"/>
    </source>
</evidence>
<dbReference type="InParanoid" id="C5LSI8"/>
<organism evidence="2">
    <name type="scientific">Perkinsus marinus (strain ATCC 50983 / TXsc)</name>
    <dbReference type="NCBI Taxonomy" id="423536"/>
    <lineage>
        <taxon>Eukaryota</taxon>
        <taxon>Sar</taxon>
        <taxon>Alveolata</taxon>
        <taxon>Perkinsozoa</taxon>
        <taxon>Perkinsea</taxon>
        <taxon>Perkinsida</taxon>
        <taxon>Perkinsidae</taxon>
        <taxon>Perkinsus</taxon>
    </lineage>
</organism>
<name>C5LSI8_PERM5</name>
<evidence type="ECO:0000313" key="1">
    <source>
        <dbReference type="EMBL" id="EER00229.1"/>
    </source>
</evidence>
<accession>C5LSI8</accession>
<dbReference type="Proteomes" id="UP000007800">
    <property type="component" value="Unassembled WGS sequence"/>
</dbReference>
<dbReference type="OrthoDB" id="453520at2759"/>
<dbReference type="RefSeq" id="XP_002767511.1">
    <property type="nucleotide sequence ID" value="XM_002767465.1"/>
</dbReference>
<gene>
    <name evidence="1" type="ORF">Pmar_PMAR017087</name>
</gene>
<proteinExistence type="predicted"/>
<dbReference type="EMBL" id="GG685191">
    <property type="protein sequence ID" value="EER00229.1"/>
    <property type="molecule type" value="Genomic_DNA"/>
</dbReference>
<sequence>MTQQEDLPTEGIYIWRGGRMPDSEEREMVRFGLFYPHPSEKGPEGLSTLDLQSCIFTDKPHLGGIRWTYVAEDEDNIKLDYTNASFCSMEQTTPTWAQAFFERYDVDPKECAQARYDKNLEEVTLQLKGEAYVMTLPQHQGKEHSA</sequence>
<dbReference type="OMA" id="TEGIYIW"/>